<comment type="similarity">
    <text evidence="2 11">Belongs to the cation transport ATPase (P-type) (TC 3.A.3) family. Type IB subfamily.</text>
</comment>
<dbReference type="SFLD" id="SFLDG00002">
    <property type="entry name" value="C1.7:_P-type_atpase_like"/>
    <property type="match status" value="1"/>
</dbReference>
<feature type="transmembrane region" description="Helical" evidence="11">
    <location>
        <begin position="95"/>
        <end position="120"/>
    </location>
</feature>
<evidence type="ECO:0000256" key="9">
    <source>
        <dbReference type="ARBA" id="ARBA00039103"/>
    </source>
</evidence>
<reference evidence="14" key="1">
    <citation type="submission" date="2023-12" db="EMBL/GenBank/DDBJ databases">
        <title>Novel isolates from deep terrestrial aquifers shed light on the physiology and ecology of the class Limnochordia.</title>
        <authorList>
            <person name="Karnachuk O.V."/>
            <person name="Lukina A.P."/>
            <person name="Avakyan M.R."/>
            <person name="Kadnikov V."/>
            <person name="Begmatov S."/>
            <person name="Beletsky A.V."/>
            <person name="Mardanov A.V."/>
            <person name="Ravin N.V."/>
        </authorList>
    </citation>
    <scope>NUCLEOTIDE SEQUENCE [LARGE SCALE GENOMIC DNA]</scope>
    <source>
        <strain evidence="14">LN</strain>
    </source>
</reference>
<protein>
    <recommendedName>
        <fullName evidence="9">Cd(2+)-exporting ATPase</fullName>
        <ecNumber evidence="9">7.2.2.21</ecNumber>
    </recommendedName>
</protein>
<dbReference type="Pfam" id="PF00122">
    <property type="entry name" value="E1-E2_ATPase"/>
    <property type="match status" value="1"/>
</dbReference>
<evidence type="ECO:0000256" key="7">
    <source>
        <dbReference type="ARBA" id="ARBA00022989"/>
    </source>
</evidence>
<dbReference type="Gene3D" id="3.40.50.1000">
    <property type="entry name" value="HAD superfamily/HAD-like"/>
    <property type="match status" value="1"/>
</dbReference>
<dbReference type="InterPro" id="IPR051014">
    <property type="entry name" value="Cation_Transport_ATPase_IB"/>
</dbReference>
<evidence type="ECO:0000256" key="3">
    <source>
        <dbReference type="ARBA" id="ARBA00022539"/>
    </source>
</evidence>
<evidence type="ECO:0000256" key="8">
    <source>
        <dbReference type="ARBA" id="ARBA00023136"/>
    </source>
</evidence>
<evidence type="ECO:0000256" key="4">
    <source>
        <dbReference type="ARBA" id="ARBA00022692"/>
    </source>
</evidence>
<dbReference type="SUPFAM" id="SSF81653">
    <property type="entry name" value="Calcium ATPase, transduction domain A"/>
    <property type="match status" value="1"/>
</dbReference>
<feature type="transmembrane region" description="Helical" evidence="11">
    <location>
        <begin position="27"/>
        <end position="49"/>
    </location>
</feature>
<proteinExistence type="inferred from homology"/>
<dbReference type="PRINTS" id="PR00941">
    <property type="entry name" value="CDATPASE"/>
</dbReference>
<dbReference type="Proteomes" id="UP001333102">
    <property type="component" value="Chromosome"/>
</dbReference>
<dbReference type="InterPro" id="IPR023214">
    <property type="entry name" value="HAD_sf"/>
</dbReference>
<dbReference type="InterPro" id="IPR027256">
    <property type="entry name" value="P-typ_ATPase_IB"/>
</dbReference>
<dbReference type="InterPro" id="IPR023298">
    <property type="entry name" value="ATPase_P-typ_TM_dom_sf"/>
</dbReference>
<feature type="transmembrane region" description="Helical" evidence="11">
    <location>
        <begin position="261"/>
        <end position="279"/>
    </location>
</feature>
<dbReference type="PANTHER" id="PTHR48085">
    <property type="entry name" value="CADMIUM/ZINC-TRANSPORTING ATPASE HMA2-RELATED"/>
    <property type="match status" value="1"/>
</dbReference>
<dbReference type="NCBIfam" id="TIGR01512">
    <property type="entry name" value="ATPase-IB2_Cd"/>
    <property type="match status" value="1"/>
</dbReference>
<evidence type="ECO:0000313" key="13">
    <source>
        <dbReference type="EMBL" id="WRP15693.1"/>
    </source>
</evidence>
<evidence type="ECO:0000256" key="2">
    <source>
        <dbReference type="ARBA" id="ARBA00006024"/>
    </source>
</evidence>
<dbReference type="PRINTS" id="PR00119">
    <property type="entry name" value="CATATPASE"/>
</dbReference>
<dbReference type="PROSITE" id="PS00154">
    <property type="entry name" value="ATPASE_E1_E2"/>
    <property type="match status" value="1"/>
</dbReference>
<feature type="transmembrane region" description="Helical" evidence="11">
    <location>
        <begin position="601"/>
        <end position="627"/>
    </location>
</feature>
<keyword evidence="7 11" id="KW-1133">Transmembrane helix</keyword>
<evidence type="ECO:0000256" key="5">
    <source>
        <dbReference type="ARBA" id="ARBA00022723"/>
    </source>
</evidence>
<dbReference type="NCBIfam" id="TIGR01525">
    <property type="entry name" value="ATPase-IB_hvy"/>
    <property type="match status" value="1"/>
</dbReference>
<dbReference type="Gene3D" id="2.70.150.10">
    <property type="entry name" value="Calcium-transporting ATPase, cytoplasmic transduction domain A"/>
    <property type="match status" value="1"/>
</dbReference>
<keyword evidence="11" id="KW-0547">Nucleotide-binding</keyword>
<evidence type="ECO:0000256" key="10">
    <source>
        <dbReference type="ARBA" id="ARBA00049338"/>
    </source>
</evidence>
<keyword evidence="14" id="KW-1185">Reference proteome</keyword>
<keyword evidence="8 11" id="KW-0472">Membrane</keyword>
<evidence type="ECO:0000256" key="11">
    <source>
        <dbReference type="RuleBase" id="RU362081"/>
    </source>
</evidence>
<evidence type="ECO:0000259" key="12">
    <source>
        <dbReference type="Pfam" id="PF00122"/>
    </source>
</evidence>
<feature type="domain" description="P-type ATPase A" evidence="12">
    <location>
        <begin position="141"/>
        <end position="241"/>
    </location>
</feature>
<dbReference type="EC" id="7.2.2.21" evidence="9"/>
<evidence type="ECO:0000313" key="14">
    <source>
        <dbReference type="Proteomes" id="UP001333102"/>
    </source>
</evidence>
<comment type="subcellular location">
    <subcellularLocation>
        <location evidence="11">Cell membrane</location>
    </subcellularLocation>
    <subcellularLocation>
        <location evidence="1">Membrane</location>
        <topology evidence="1">Multi-pass membrane protein</topology>
    </subcellularLocation>
</comment>
<keyword evidence="6" id="KW-1278">Translocase</keyword>
<dbReference type="NCBIfam" id="TIGR01494">
    <property type="entry name" value="ATPase_P-type"/>
    <property type="match status" value="1"/>
</dbReference>
<dbReference type="SUPFAM" id="SSF81665">
    <property type="entry name" value="Calcium ATPase, transmembrane domain M"/>
    <property type="match status" value="1"/>
</dbReference>
<accession>A0ABZ1BT06</accession>
<dbReference type="Pfam" id="PF00702">
    <property type="entry name" value="Hydrolase"/>
    <property type="match status" value="1"/>
</dbReference>
<keyword evidence="11" id="KW-1003">Cell membrane</keyword>
<evidence type="ECO:0000256" key="1">
    <source>
        <dbReference type="ARBA" id="ARBA00004141"/>
    </source>
</evidence>
<keyword evidence="3" id="KW-0104">Cadmium</keyword>
<gene>
    <name evidence="13" type="ORF">VLY81_05935</name>
</gene>
<evidence type="ECO:0000256" key="6">
    <source>
        <dbReference type="ARBA" id="ARBA00022967"/>
    </source>
</evidence>
<dbReference type="EMBL" id="CP141614">
    <property type="protein sequence ID" value="WRP15693.1"/>
    <property type="molecule type" value="Genomic_DNA"/>
</dbReference>
<dbReference type="InterPro" id="IPR044492">
    <property type="entry name" value="P_typ_ATPase_HD_dom"/>
</dbReference>
<dbReference type="RefSeq" id="WP_324670099.1">
    <property type="nucleotide sequence ID" value="NZ_CP141614.1"/>
</dbReference>
<feature type="transmembrane region" description="Helical" evidence="11">
    <location>
        <begin position="291"/>
        <end position="314"/>
    </location>
</feature>
<dbReference type="InterPro" id="IPR023299">
    <property type="entry name" value="ATPase_P-typ_cyto_dom_N"/>
</dbReference>
<dbReference type="SFLD" id="SFLDF00027">
    <property type="entry name" value="p-type_atpase"/>
    <property type="match status" value="1"/>
</dbReference>
<dbReference type="InterPro" id="IPR018303">
    <property type="entry name" value="ATPase_P-typ_P_site"/>
</dbReference>
<keyword evidence="4 11" id="KW-0812">Transmembrane</keyword>
<comment type="catalytic activity">
    <reaction evidence="10">
        <text>Cd(2+)(in) + ATP + H2O = Cd(2+)(out) + ADP + phosphate + H(+)</text>
        <dbReference type="Rhea" id="RHEA:12132"/>
        <dbReference type="ChEBI" id="CHEBI:15377"/>
        <dbReference type="ChEBI" id="CHEBI:15378"/>
        <dbReference type="ChEBI" id="CHEBI:30616"/>
        <dbReference type="ChEBI" id="CHEBI:43474"/>
        <dbReference type="ChEBI" id="CHEBI:48775"/>
        <dbReference type="ChEBI" id="CHEBI:456216"/>
        <dbReference type="EC" id="7.2.2.21"/>
    </reaction>
</comment>
<dbReference type="InterPro" id="IPR008250">
    <property type="entry name" value="ATPase_P-typ_transduc_dom_A_sf"/>
</dbReference>
<sequence length="646" mass="68272">MVEERVRMEERVREEREEAEEGFDGPWYAFGPVKNAGAAALILAAGWAVERLGGPAWLSAAVYLVAIAVGARYWAKEGWEEWRHEREIGIEALMAFAALGAIVLGEWVEAGLLVLLYSAAEALEEYTYARTRTAIRALLKLVPETAWRLRDGREEQVPAQALKPGDLILIRPGERVPTDAVVVEGRSSLDESAVTGESIPVDKGPGDRLFAGTINTTGALTARVTADFASNTLARMIHLVEEAQEVKSRAQRWIDRFGRRYSPAVLAAAAVLLVVPPLLGQDVRTWAHRAVVLLVAAAPCALVMSTPVATAAAISRAGRQGVLIKGGIHLEQLDRIRVVAFDKTGTLTRGRPQVTDVVPESGVTQTELLALAAGVERWSEHPLARAVVARATSEGVNPLATSGFQAVVGAGARAVVGDEEVFVASPAFAAQLGTHVSPALEHHAARLQEQGKTVILVARRGRAVGLIALRDQPRPAARPAVAELHRMGLRVVMLTGDHPTTAQAIARELGIDEVRAGLRPEEKVAAVRELEARYGPVAMVGDGVNDAPALAAASVGIAMGAAGSDAAIEAAGVALMGDDPGQVVAAMKVARRSQRIAWQNIVFSVLLLLVLVPSALLGVIGVASAVVAHEVSELLAVGNGLRAARG</sequence>
<dbReference type="InterPro" id="IPR036412">
    <property type="entry name" value="HAD-like_sf"/>
</dbReference>
<organism evidence="13 14">
    <name type="scientific">Geochorda subterranea</name>
    <dbReference type="NCBI Taxonomy" id="3109564"/>
    <lineage>
        <taxon>Bacteria</taxon>
        <taxon>Bacillati</taxon>
        <taxon>Bacillota</taxon>
        <taxon>Limnochordia</taxon>
        <taxon>Limnochordales</taxon>
        <taxon>Geochordaceae</taxon>
        <taxon>Geochorda</taxon>
    </lineage>
</organism>
<name>A0ABZ1BT06_9FIRM</name>
<dbReference type="InterPro" id="IPR059000">
    <property type="entry name" value="ATPase_P-type_domA"/>
</dbReference>
<feature type="transmembrane region" description="Helical" evidence="11">
    <location>
        <begin position="56"/>
        <end position="75"/>
    </location>
</feature>
<dbReference type="SFLD" id="SFLDS00003">
    <property type="entry name" value="Haloacid_Dehalogenase"/>
    <property type="match status" value="1"/>
</dbReference>
<dbReference type="Gene3D" id="3.40.1110.10">
    <property type="entry name" value="Calcium-transporting ATPase, cytoplasmic domain N"/>
    <property type="match status" value="1"/>
</dbReference>
<dbReference type="PANTHER" id="PTHR48085:SF5">
    <property type="entry name" value="CADMIUM_ZINC-TRANSPORTING ATPASE HMA4-RELATED"/>
    <property type="match status" value="1"/>
</dbReference>
<keyword evidence="5 11" id="KW-0479">Metal-binding</keyword>
<dbReference type="InterPro" id="IPR001757">
    <property type="entry name" value="P_typ_ATPase"/>
</dbReference>
<dbReference type="SUPFAM" id="SSF56784">
    <property type="entry name" value="HAD-like"/>
    <property type="match status" value="1"/>
</dbReference>
<keyword evidence="11" id="KW-0067">ATP-binding</keyword>